<evidence type="ECO:0000259" key="1">
    <source>
        <dbReference type="PROSITE" id="PS50883"/>
    </source>
</evidence>
<dbReference type="InterPro" id="IPR043128">
    <property type="entry name" value="Rev_trsase/Diguanyl_cyclase"/>
</dbReference>
<dbReference type="EMBL" id="CP041165">
    <property type="protein sequence ID" value="QOP41144.1"/>
    <property type="molecule type" value="Genomic_DNA"/>
</dbReference>
<dbReference type="NCBIfam" id="TIGR00254">
    <property type="entry name" value="GGDEF"/>
    <property type="match status" value="1"/>
</dbReference>
<dbReference type="PANTHER" id="PTHR33121:SF71">
    <property type="entry name" value="OXYGEN SENSOR PROTEIN DOSP"/>
    <property type="match status" value="1"/>
</dbReference>
<name>A0A7M1AUP2_9BACT</name>
<dbReference type="RefSeq" id="WP_193114563.1">
    <property type="nucleotide sequence ID" value="NZ_CP041165.1"/>
</dbReference>
<dbReference type="InterPro" id="IPR001633">
    <property type="entry name" value="EAL_dom"/>
</dbReference>
<protein>
    <submittedName>
        <fullName evidence="3">EAL domain-containing protein</fullName>
    </submittedName>
</protein>
<dbReference type="SMART" id="SM00267">
    <property type="entry name" value="GGDEF"/>
    <property type="match status" value="1"/>
</dbReference>
<dbReference type="AlphaFoldDB" id="A0A7M1AUP2"/>
<feature type="domain" description="EAL" evidence="1">
    <location>
        <begin position="284"/>
        <end position="527"/>
    </location>
</feature>
<evidence type="ECO:0000313" key="4">
    <source>
        <dbReference type="Proteomes" id="UP000593910"/>
    </source>
</evidence>
<dbReference type="SUPFAM" id="SSF55073">
    <property type="entry name" value="Nucleotide cyclase"/>
    <property type="match status" value="1"/>
</dbReference>
<keyword evidence="4" id="KW-1185">Reference proteome</keyword>
<dbReference type="KEGG" id="smax:FJR03_05065"/>
<dbReference type="SUPFAM" id="SSF141868">
    <property type="entry name" value="EAL domain-like"/>
    <property type="match status" value="1"/>
</dbReference>
<feature type="domain" description="GGDEF" evidence="2">
    <location>
        <begin position="145"/>
        <end position="274"/>
    </location>
</feature>
<dbReference type="Gene3D" id="3.30.70.270">
    <property type="match status" value="1"/>
</dbReference>
<dbReference type="Pfam" id="PF00990">
    <property type="entry name" value="GGDEF"/>
    <property type="match status" value="1"/>
</dbReference>
<evidence type="ECO:0000259" key="2">
    <source>
        <dbReference type="PROSITE" id="PS50887"/>
    </source>
</evidence>
<dbReference type="Gene3D" id="3.20.20.450">
    <property type="entry name" value="EAL domain"/>
    <property type="match status" value="1"/>
</dbReference>
<dbReference type="InterPro" id="IPR035919">
    <property type="entry name" value="EAL_sf"/>
</dbReference>
<dbReference type="CDD" id="cd01948">
    <property type="entry name" value="EAL"/>
    <property type="match status" value="1"/>
</dbReference>
<dbReference type="PROSITE" id="PS50887">
    <property type="entry name" value="GGDEF"/>
    <property type="match status" value="1"/>
</dbReference>
<organism evidence="3 4">
    <name type="scientific">Sulfurimonas marina</name>
    <dbReference type="NCBI Taxonomy" id="2590551"/>
    <lineage>
        <taxon>Bacteria</taxon>
        <taxon>Pseudomonadati</taxon>
        <taxon>Campylobacterota</taxon>
        <taxon>Epsilonproteobacteria</taxon>
        <taxon>Campylobacterales</taxon>
        <taxon>Sulfurimonadaceae</taxon>
        <taxon>Sulfurimonas</taxon>
    </lineage>
</organism>
<dbReference type="Pfam" id="PF00563">
    <property type="entry name" value="EAL"/>
    <property type="match status" value="1"/>
</dbReference>
<dbReference type="InterPro" id="IPR029787">
    <property type="entry name" value="Nucleotide_cyclase"/>
</dbReference>
<dbReference type="GO" id="GO:0071111">
    <property type="term" value="F:cyclic-guanylate-specific phosphodiesterase activity"/>
    <property type="evidence" value="ECO:0007669"/>
    <property type="project" value="InterPro"/>
</dbReference>
<dbReference type="PANTHER" id="PTHR33121">
    <property type="entry name" value="CYCLIC DI-GMP PHOSPHODIESTERASE PDEF"/>
    <property type="match status" value="1"/>
</dbReference>
<proteinExistence type="predicted"/>
<accession>A0A7M1AUP2</accession>
<dbReference type="Proteomes" id="UP000593910">
    <property type="component" value="Chromosome"/>
</dbReference>
<sequence length="527" mass="61301">MAKTNEKLKLNRFKIKSSTEVMDVINEVKRCCSTIPLFHIASYIHNTVLVQNLIRELDKNFPDAKVVLLKHDDRNITTLSVYDYDVKENENTSDEILDQLYTMYDKTHNNIDEYRNQLFLRYFTDHLTNLPNLYQLRKDLQNDEENNTLVLIKIDNFQTINNFYGFVVGDYVIEYVSTFLKEIFDETSIYRLSGTEFSVILDDTYDFYRLKAYLSELYKSLQNLVITYQDIHIFVNFTLSSSVSQDNFNLFSKVSMALKYAEDHSLPFWIYEDSMNFENEYEKNLQLSQVVREAINSNRIVPYYQAIYDNHQGVVNKYECLARLVDKDNNVISPQVFIPVAKSLKIYNKVTEIIIDKAFKEFENNDHEVSINLSIEDIMNNEVFEYIVNKIKNFPEPSRITFELLESEAILDFRKVGRFIEEIKRRGAKIAIDDFGSGYSNFSHIINLKVDYIKIDGSLIEKIGTDKTSLIAVETIVALAKKLGVQTVAEYVVSSTILTQVKNLGIDYSQGFYIDRPSLTFAEASPL</sequence>
<dbReference type="PROSITE" id="PS50883">
    <property type="entry name" value="EAL"/>
    <property type="match status" value="1"/>
</dbReference>
<dbReference type="InterPro" id="IPR000160">
    <property type="entry name" value="GGDEF_dom"/>
</dbReference>
<gene>
    <name evidence="3" type="ORF">FJR03_05065</name>
</gene>
<reference evidence="3 4" key="1">
    <citation type="submission" date="2019-06" db="EMBL/GenBank/DDBJ databases">
        <title>Sulfurimonas gotlandica sp. nov., a chemoautotrophic and psychrotolerant epsilonproteobacterium isolated from a pelagic redoxcline, and an emended description of the genus Sulfurimonas.</title>
        <authorList>
            <person name="Wang S."/>
            <person name="Jiang L."/>
            <person name="Shao Z."/>
        </authorList>
    </citation>
    <scope>NUCLEOTIDE SEQUENCE [LARGE SCALE GENOMIC DNA]</scope>
    <source>
        <strain evidence="3 4">B2</strain>
    </source>
</reference>
<dbReference type="InterPro" id="IPR050706">
    <property type="entry name" value="Cyclic-di-GMP_PDE-like"/>
</dbReference>
<evidence type="ECO:0000313" key="3">
    <source>
        <dbReference type="EMBL" id="QOP41144.1"/>
    </source>
</evidence>
<dbReference type="SMART" id="SM00052">
    <property type="entry name" value="EAL"/>
    <property type="match status" value="1"/>
</dbReference>